<accession>A0A9P0F397</accession>
<proteinExistence type="predicted"/>
<dbReference type="InterPro" id="IPR036465">
    <property type="entry name" value="vWFA_dom_sf"/>
</dbReference>
<protein>
    <recommendedName>
        <fullName evidence="3">VWFA domain-containing protein</fullName>
    </recommendedName>
</protein>
<evidence type="ECO:0008006" key="3">
    <source>
        <dbReference type="Google" id="ProtNLM"/>
    </source>
</evidence>
<organism evidence="1 2">
    <name type="scientific">Bemisia tabaci</name>
    <name type="common">Sweetpotato whitefly</name>
    <name type="synonym">Aleurodes tabaci</name>
    <dbReference type="NCBI Taxonomy" id="7038"/>
    <lineage>
        <taxon>Eukaryota</taxon>
        <taxon>Metazoa</taxon>
        <taxon>Ecdysozoa</taxon>
        <taxon>Arthropoda</taxon>
        <taxon>Hexapoda</taxon>
        <taxon>Insecta</taxon>
        <taxon>Pterygota</taxon>
        <taxon>Neoptera</taxon>
        <taxon>Paraneoptera</taxon>
        <taxon>Hemiptera</taxon>
        <taxon>Sternorrhyncha</taxon>
        <taxon>Aleyrodoidea</taxon>
        <taxon>Aleyrodidae</taxon>
        <taxon>Aleyrodinae</taxon>
        <taxon>Bemisia</taxon>
    </lineage>
</organism>
<keyword evidence="2" id="KW-1185">Reference proteome</keyword>
<dbReference type="EMBL" id="OU963864">
    <property type="protein sequence ID" value="CAH0386388.1"/>
    <property type="molecule type" value="Genomic_DNA"/>
</dbReference>
<gene>
    <name evidence="1" type="ORF">BEMITA_LOCUS5515</name>
</gene>
<dbReference type="Proteomes" id="UP001152759">
    <property type="component" value="Chromosome 3"/>
</dbReference>
<dbReference type="SUPFAM" id="SSF53300">
    <property type="entry name" value="vWA-like"/>
    <property type="match status" value="1"/>
</dbReference>
<evidence type="ECO:0000313" key="1">
    <source>
        <dbReference type="EMBL" id="CAH0386388.1"/>
    </source>
</evidence>
<reference evidence="1" key="1">
    <citation type="submission" date="2021-12" db="EMBL/GenBank/DDBJ databases">
        <authorList>
            <person name="King R."/>
        </authorList>
    </citation>
    <scope>NUCLEOTIDE SEQUENCE</scope>
</reference>
<dbReference type="GO" id="GO:0032991">
    <property type="term" value="C:protein-containing complex"/>
    <property type="evidence" value="ECO:0007669"/>
    <property type="project" value="UniProtKB-ARBA"/>
</dbReference>
<evidence type="ECO:0000313" key="2">
    <source>
        <dbReference type="Proteomes" id="UP001152759"/>
    </source>
</evidence>
<dbReference type="AlphaFoldDB" id="A0A9P0F397"/>
<name>A0A9P0F397_BEMTA</name>
<sequence length="225" mass="25000">MLGAIHSFKRLPDIRRESGVPKLMVVFTDGVHVVGPDHAVAVEMAAKAGDSIDDGELLRIANNDTNFTFRQDYHGSSQEQIVLIARQVKTVPQTLKIGSETVETLRYVGEKRYYRFGVPTTGTTITLINEEGETRGYWTFTAHQPSSAVRDGVITEGETFIKPPLLLLGFTSNRDIVIVFESFANNSRMRIWIDEGDTTGTAATNIDLMLYLRIVIFCSSTALLK</sequence>